<gene>
    <name evidence="3" type="ORF">AJ80_07976</name>
</gene>
<evidence type="ECO:0008006" key="5">
    <source>
        <dbReference type="Google" id="ProtNLM"/>
    </source>
</evidence>
<dbReference type="STRING" id="1447883.A0A2B7XFZ4"/>
<evidence type="ECO:0000256" key="1">
    <source>
        <dbReference type="SAM" id="MobiDB-lite"/>
    </source>
</evidence>
<sequence length="391" mass="39616">MKVPFLFFLLGIYASHVLGHMQMSNPLPVRSPLDPAASNKDTSYTNPLSSSGTDFPCKGYHNDPFRATAQYNAGGEYQVSIVGGASHTGGSCQFSLSYDNGKSFKVIKSIVGGCPLQPSYSFTVPSDAPSGNALFAWTWFNRIGNREMYMNCAHVTISGGSGGGGGDAADKGKRAVAFTSRPEIFKANIANGCTTQEQFNVIFPNPGDEVENGGGMANAKPGNGYTCAGENGGSAPGGPTGGNPPPQGQPQAPPQAPAPPVQQPPPNQSSPAPVPAPSPGNPPAQPSPPPSQPSPSTLLTMVSRSQLPPNPSATPEPNGGSNSSSPAPPAPGPKTPSGPPNGGEGSSGGCAPGTLRCDSEITFSLCAGNGYVFMGSVAKGTVCRNGAIGFP</sequence>
<keyword evidence="4" id="KW-1185">Reference proteome</keyword>
<feature type="region of interest" description="Disordered" evidence="1">
    <location>
        <begin position="225"/>
        <end position="352"/>
    </location>
</feature>
<feature type="compositionally biased region" description="Gly residues" evidence="1">
    <location>
        <begin position="340"/>
        <end position="351"/>
    </location>
</feature>
<feature type="signal peptide" evidence="2">
    <location>
        <begin position="1"/>
        <end position="19"/>
    </location>
</feature>
<dbReference type="Gene3D" id="2.70.50.70">
    <property type="match status" value="1"/>
</dbReference>
<dbReference type="Proteomes" id="UP000224634">
    <property type="component" value="Unassembled WGS sequence"/>
</dbReference>
<accession>A0A2B7XFZ4</accession>
<keyword evidence="2" id="KW-0732">Signal</keyword>
<dbReference type="AlphaFoldDB" id="A0A2B7XFZ4"/>
<evidence type="ECO:0000313" key="4">
    <source>
        <dbReference type="Proteomes" id="UP000224634"/>
    </source>
</evidence>
<feature type="compositionally biased region" description="Pro residues" evidence="1">
    <location>
        <begin position="242"/>
        <end position="293"/>
    </location>
</feature>
<feature type="compositionally biased region" description="Low complexity" evidence="1">
    <location>
        <begin position="315"/>
        <end position="325"/>
    </location>
</feature>
<comment type="caution">
    <text evidence="3">The sequence shown here is derived from an EMBL/GenBank/DDBJ whole genome shotgun (WGS) entry which is preliminary data.</text>
</comment>
<feature type="chain" id="PRO_5012383190" description="Extracellular protein" evidence="2">
    <location>
        <begin position="20"/>
        <end position="391"/>
    </location>
</feature>
<dbReference type="OrthoDB" id="2342176at2759"/>
<dbReference type="PRINTS" id="PR01217">
    <property type="entry name" value="PRICHEXTENSN"/>
</dbReference>
<evidence type="ECO:0000256" key="2">
    <source>
        <dbReference type="SAM" id="SignalP"/>
    </source>
</evidence>
<evidence type="ECO:0000313" key="3">
    <source>
        <dbReference type="EMBL" id="PGH07587.1"/>
    </source>
</evidence>
<reference evidence="3 4" key="1">
    <citation type="submission" date="2017-10" db="EMBL/GenBank/DDBJ databases">
        <title>Comparative genomics in systemic dimorphic fungi from Ajellomycetaceae.</title>
        <authorList>
            <person name="Munoz J.F."/>
            <person name="Mcewen J.G."/>
            <person name="Clay O.K."/>
            <person name="Cuomo C.A."/>
        </authorList>
    </citation>
    <scope>NUCLEOTIDE SEQUENCE [LARGE SCALE GENOMIC DNA]</scope>
    <source>
        <strain evidence="3 4">UAMH7299</strain>
    </source>
</reference>
<protein>
    <recommendedName>
        <fullName evidence="5">Extracellular protein</fullName>
    </recommendedName>
</protein>
<dbReference type="PANTHER" id="PTHR36182">
    <property type="entry name" value="PROTEIN, PUTATIVE (AFU_ORTHOLOGUE AFUA_6G10930)-RELATED"/>
    <property type="match status" value="1"/>
</dbReference>
<feature type="compositionally biased region" description="Polar residues" evidence="1">
    <location>
        <begin position="298"/>
        <end position="307"/>
    </location>
</feature>
<name>A0A2B7XFZ4_POLH7</name>
<proteinExistence type="predicted"/>
<organism evidence="3 4">
    <name type="scientific">Polytolypa hystricis (strain UAMH7299)</name>
    <dbReference type="NCBI Taxonomy" id="1447883"/>
    <lineage>
        <taxon>Eukaryota</taxon>
        <taxon>Fungi</taxon>
        <taxon>Dikarya</taxon>
        <taxon>Ascomycota</taxon>
        <taxon>Pezizomycotina</taxon>
        <taxon>Eurotiomycetes</taxon>
        <taxon>Eurotiomycetidae</taxon>
        <taxon>Onygenales</taxon>
        <taxon>Onygenales incertae sedis</taxon>
        <taxon>Polytolypa</taxon>
    </lineage>
</organism>
<feature type="compositionally biased region" description="Pro residues" evidence="1">
    <location>
        <begin position="326"/>
        <end position="339"/>
    </location>
</feature>
<feature type="compositionally biased region" description="Gly residues" evidence="1">
    <location>
        <begin position="230"/>
        <end position="241"/>
    </location>
</feature>
<dbReference type="PANTHER" id="PTHR36182:SF1">
    <property type="entry name" value="PROTEIN, PUTATIVE (AFU_ORTHOLOGUE AFUA_6G10930)-RELATED"/>
    <property type="match status" value="1"/>
</dbReference>
<dbReference type="EMBL" id="PDNA01000166">
    <property type="protein sequence ID" value="PGH07587.1"/>
    <property type="molecule type" value="Genomic_DNA"/>
</dbReference>